<feature type="compositionally biased region" description="Acidic residues" evidence="1">
    <location>
        <begin position="11"/>
        <end position="23"/>
    </location>
</feature>
<feature type="region of interest" description="Disordered" evidence="1">
    <location>
        <begin position="1"/>
        <end position="40"/>
    </location>
</feature>
<gene>
    <name evidence="2" type="ORF">LCGC14_0744360</name>
</gene>
<reference evidence="2" key="1">
    <citation type="journal article" date="2015" name="Nature">
        <title>Complex archaea that bridge the gap between prokaryotes and eukaryotes.</title>
        <authorList>
            <person name="Spang A."/>
            <person name="Saw J.H."/>
            <person name="Jorgensen S.L."/>
            <person name="Zaremba-Niedzwiedzka K."/>
            <person name="Martijn J."/>
            <person name="Lind A.E."/>
            <person name="van Eijk R."/>
            <person name="Schleper C."/>
            <person name="Guy L."/>
            <person name="Ettema T.J."/>
        </authorList>
    </citation>
    <scope>NUCLEOTIDE SEQUENCE</scope>
</reference>
<comment type="caution">
    <text evidence="2">The sequence shown here is derived from an EMBL/GenBank/DDBJ whole genome shotgun (WGS) entry which is preliminary data.</text>
</comment>
<organism evidence="2">
    <name type="scientific">marine sediment metagenome</name>
    <dbReference type="NCBI Taxonomy" id="412755"/>
    <lineage>
        <taxon>unclassified sequences</taxon>
        <taxon>metagenomes</taxon>
        <taxon>ecological metagenomes</taxon>
    </lineage>
</organism>
<feature type="compositionally biased region" description="Pro residues" evidence="1">
    <location>
        <begin position="101"/>
        <end position="114"/>
    </location>
</feature>
<feature type="compositionally biased region" description="Low complexity" evidence="1">
    <location>
        <begin position="25"/>
        <end position="40"/>
    </location>
</feature>
<dbReference type="EMBL" id="LAZR01001770">
    <property type="protein sequence ID" value="KKN39331.1"/>
    <property type="molecule type" value="Genomic_DNA"/>
</dbReference>
<feature type="region of interest" description="Disordered" evidence="1">
    <location>
        <begin position="90"/>
        <end position="132"/>
    </location>
</feature>
<accession>A0A0F9SQU6</accession>
<sequence length="132" mass="13785">MEEEKGANPVEEVEGEEGEEGEESTAAQAPTAEAPQAAPEMKVVIQMKGDRALVGVQGDGTDPVVETLEAASLEELLAAVPGVVARARERWATSPRNPKYVGPPPPPPATPTPGKPARRSPTTPAAPTPRMF</sequence>
<name>A0A0F9SQU6_9ZZZZ</name>
<feature type="compositionally biased region" description="Low complexity" evidence="1">
    <location>
        <begin position="119"/>
        <end position="132"/>
    </location>
</feature>
<evidence type="ECO:0000313" key="2">
    <source>
        <dbReference type="EMBL" id="KKN39331.1"/>
    </source>
</evidence>
<proteinExistence type="predicted"/>
<protein>
    <submittedName>
        <fullName evidence="2">Uncharacterized protein</fullName>
    </submittedName>
</protein>
<dbReference type="AlphaFoldDB" id="A0A0F9SQU6"/>
<evidence type="ECO:0000256" key="1">
    <source>
        <dbReference type="SAM" id="MobiDB-lite"/>
    </source>
</evidence>